<keyword evidence="3" id="KW-1003">Cell membrane</keyword>
<sequence length="262" mass="28364">MGDQLQAVLDHLPDFQHGLIVTLELTAGGTVLMFILAFALGLASTAPAVIVRGGARVVIEFFRGTSLVVQMFWLFFVLPQLGVEISPMLCGILALGLNYGAYGAEVVRGALGAVPVPQREAAVALGFSPVDRFRRVVFPQAWVQMIPPMKVLIIQLLKGSAIASAITLVDLNFQGQILRNATGNTFLAYGIVLVLYFIIAYVIEWLMKGVEYLAKHRLGLVDAAWWDPRRYRTPALAGSASPDRAPSGTSDEDPRGTRGGDR</sequence>
<dbReference type="CDD" id="cd06261">
    <property type="entry name" value="TM_PBP2"/>
    <property type="match status" value="1"/>
</dbReference>
<dbReference type="PANTHER" id="PTHR30614">
    <property type="entry name" value="MEMBRANE COMPONENT OF AMINO ACID ABC TRANSPORTER"/>
    <property type="match status" value="1"/>
</dbReference>
<feature type="compositionally biased region" description="Basic and acidic residues" evidence="9">
    <location>
        <begin position="252"/>
        <end position="262"/>
    </location>
</feature>
<reference evidence="12" key="1">
    <citation type="journal article" date="2019" name="Int. J. Syst. Evol. Microbiol.">
        <title>The Global Catalogue of Microorganisms (GCM) 10K type strain sequencing project: providing services to taxonomists for standard genome sequencing and annotation.</title>
        <authorList>
            <consortium name="The Broad Institute Genomics Platform"/>
            <consortium name="The Broad Institute Genome Sequencing Center for Infectious Disease"/>
            <person name="Wu L."/>
            <person name="Ma J."/>
        </authorList>
    </citation>
    <scope>NUCLEOTIDE SEQUENCE [LARGE SCALE GENOMIC DNA]</scope>
    <source>
        <strain evidence="12">JCM 18542</strain>
    </source>
</reference>
<dbReference type="Pfam" id="PF00528">
    <property type="entry name" value="BPD_transp_1"/>
    <property type="match status" value="1"/>
</dbReference>
<evidence type="ECO:0000256" key="1">
    <source>
        <dbReference type="ARBA" id="ARBA00004651"/>
    </source>
</evidence>
<evidence type="ECO:0000313" key="11">
    <source>
        <dbReference type="EMBL" id="GAA4809799.1"/>
    </source>
</evidence>
<evidence type="ECO:0000256" key="9">
    <source>
        <dbReference type="SAM" id="MobiDB-lite"/>
    </source>
</evidence>
<gene>
    <name evidence="11" type="primary">ehuC</name>
    <name evidence="11" type="ORF">GCM10023353_12350</name>
</gene>
<dbReference type="InterPro" id="IPR043429">
    <property type="entry name" value="ArtM/GltK/GlnP/TcyL/YhdX-like"/>
</dbReference>
<dbReference type="InterPro" id="IPR010065">
    <property type="entry name" value="AA_ABC_transptr_permease_3TM"/>
</dbReference>
<evidence type="ECO:0000256" key="4">
    <source>
        <dbReference type="ARBA" id="ARBA00022692"/>
    </source>
</evidence>
<feature type="transmembrane region" description="Helical" evidence="8">
    <location>
        <begin position="31"/>
        <end position="51"/>
    </location>
</feature>
<dbReference type="Proteomes" id="UP001500839">
    <property type="component" value="Unassembled WGS sequence"/>
</dbReference>
<comment type="subcellular location">
    <subcellularLocation>
        <location evidence="1 8">Cell membrane</location>
        <topology evidence="1 8">Multi-pass membrane protein</topology>
    </subcellularLocation>
</comment>
<feature type="region of interest" description="Disordered" evidence="9">
    <location>
        <begin position="234"/>
        <end position="262"/>
    </location>
</feature>
<keyword evidence="5" id="KW-0029">Amino-acid transport</keyword>
<dbReference type="PANTHER" id="PTHR30614:SF0">
    <property type="entry name" value="L-CYSTINE TRANSPORT SYSTEM PERMEASE PROTEIN TCYL"/>
    <property type="match status" value="1"/>
</dbReference>
<accession>A0ABP9CHU4</accession>
<evidence type="ECO:0000256" key="2">
    <source>
        <dbReference type="ARBA" id="ARBA00022448"/>
    </source>
</evidence>
<evidence type="ECO:0000256" key="8">
    <source>
        <dbReference type="RuleBase" id="RU363032"/>
    </source>
</evidence>
<keyword evidence="4 8" id="KW-0812">Transmembrane</keyword>
<dbReference type="Gene3D" id="1.10.3720.10">
    <property type="entry name" value="MetI-like"/>
    <property type="match status" value="1"/>
</dbReference>
<proteinExistence type="inferred from homology"/>
<feature type="transmembrane region" description="Helical" evidence="8">
    <location>
        <begin position="186"/>
        <end position="207"/>
    </location>
</feature>
<evidence type="ECO:0000313" key="12">
    <source>
        <dbReference type="Proteomes" id="UP001500839"/>
    </source>
</evidence>
<dbReference type="PROSITE" id="PS50928">
    <property type="entry name" value="ABC_TM1"/>
    <property type="match status" value="1"/>
</dbReference>
<dbReference type="NCBIfam" id="TIGR01726">
    <property type="entry name" value="HEQRo_perm_3TM"/>
    <property type="match status" value="1"/>
</dbReference>
<dbReference type="InterPro" id="IPR014342">
    <property type="entry name" value="Ectoine_EhuC"/>
</dbReference>
<keyword evidence="12" id="KW-1185">Reference proteome</keyword>
<keyword evidence="7 8" id="KW-0472">Membrane</keyword>
<dbReference type="RefSeq" id="WP_200170721.1">
    <property type="nucleotide sequence ID" value="NZ_BAABKQ010000001.1"/>
</dbReference>
<protein>
    <submittedName>
        <fullName evidence="11">Ectoine/hydroxyectoine ABC transporter permease subunit EhuC</fullName>
    </submittedName>
</protein>
<keyword evidence="2 8" id="KW-0813">Transport</keyword>
<feature type="domain" description="ABC transmembrane type-1" evidence="10">
    <location>
        <begin position="19"/>
        <end position="204"/>
    </location>
</feature>
<name>A0ABP9CHU4_9ACTN</name>
<dbReference type="SUPFAM" id="SSF161098">
    <property type="entry name" value="MetI-like"/>
    <property type="match status" value="1"/>
</dbReference>
<comment type="similarity">
    <text evidence="8">Belongs to the binding-protein-dependent transport system permease family.</text>
</comment>
<dbReference type="InterPro" id="IPR035906">
    <property type="entry name" value="MetI-like_sf"/>
</dbReference>
<evidence type="ECO:0000256" key="5">
    <source>
        <dbReference type="ARBA" id="ARBA00022970"/>
    </source>
</evidence>
<comment type="caution">
    <text evidence="11">The sequence shown here is derived from an EMBL/GenBank/DDBJ whole genome shotgun (WGS) entry which is preliminary data.</text>
</comment>
<dbReference type="NCBIfam" id="TIGR03004">
    <property type="entry name" value="ectoine_ehuC"/>
    <property type="match status" value="1"/>
</dbReference>
<evidence type="ECO:0000256" key="3">
    <source>
        <dbReference type="ARBA" id="ARBA00022475"/>
    </source>
</evidence>
<keyword evidence="6 8" id="KW-1133">Transmembrane helix</keyword>
<evidence type="ECO:0000256" key="6">
    <source>
        <dbReference type="ARBA" id="ARBA00022989"/>
    </source>
</evidence>
<evidence type="ECO:0000259" key="10">
    <source>
        <dbReference type="PROSITE" id="PS50928"/>
    </source>
</evidence>
<feature type="transmembrane region" description="Helical" evidence="8">
    <location>
        <begin position="72"/>
        <end position="97"/>
    </location>
</feature>
<evidence type="ECO:0000256" key="7">
    <source>
        <dbReference type="ARBA" id="ARBA00023136"/>
    </source>
</evidence>
<dbReference type="InterPro" id="IPR000515">
    <property type="entry name" value="MetI-like"/>
</dbReference>
<organism evidence="11 12">
    <name type="scientific">Tomitella cavernea</name>
    <dbReference type="NCBI Taxonomy" id="1387982"/>
    <lineage>
        <taxon>Bacteria</taxon>
        <taxon>Bacillati</taxon>
        <taxon>Actinomycetota</taxon>
        <taxon>Actinomycetes</taxon>
        <taxon>Mycobacteriales</taxon>
        <taxon>Tomitella</taxon>
    </lineage>
</organism>
<dbReference type="EMBL" id="BAABKQ010000001">
    <property type="protein sequence ID" value="GAA4809799.1"/>
    <property type="molecule type" value="Genomic_DNA"/>
</dbReference>